<sequence length="119" mass="13162">MGNAFCFRLFVTGCNISLKSNRFAPGEQMISLVRDTGVEPALQACPATITAVACDLLERAMGIEPTHRSWKDRVLPLYYARKVSSNIVVMVRGLEGSCSAAKPIPLLMFPIVTYLFIFF</sequence>
<proteinExistence type="predicted"/>
<gene>
    <name evidence="1" type="ORF">UY23_C0001G0125</name>
</gene>
<evidence type="ECO:0000313" key="2">
    <source>
        <dbReference type="Proteomes" id="UP000034956"/>
    </source>
</evidence>
<protein>
    <submittedName>
        <fullName evidence="1">Uncharacterized protein</fullName>
    </submittedName>
</protein>
<dbReference type="EMBL" id="LCPF01000001">
    <property type="protein sequence ID" value="KKU91519.1"/>
    <property type="molecule type" value="Genomic_DNA"/>
</dbReference>
<comment type="caution">
    <text evidence="1">The sequence shown here is derived from an EMBL/GenBank/DDBJ whole genome shotgun (WGS) entry which is preliminary data.</text>
</comment>
<accession>A0A0G1UBM3</accession>
<organism evidence="1 2">
    <name type="scientific">Candidatus Jorgensenbacteria bacterium GW2011_GWA1_48_11</name>
    <dbReference type="NCBI Taxonomy" id="1618660"/>
    <lineage>
        <taxon>Bacteria</taxon>
        <taxon>Candidatus Joergenseniibacteriota</taxon>
    </lineage>
</organism>
<dbReference type="Proteomes" id="UP000034956">
    <property type="component" value="Unassembled WGS sequence"/>
</dbReference>
<name>A0A0G1UBM3_9BACT</name>
<dbReference type="AlphaFoldDB" id="A0A0G1UBM3"/>
<reference evidence="1 2" key="1">
    <citation type="journal article" date="2015" name="Nature">
        <title>rRNA introns, odd ribosomes, and small enigmatic genomes across a large radiation of phyla.</title>
        <authorList>
            <person name="Brown C.T."/>
            <person name="Hug L.A."/>
            <person name="Thomas B.C."/>
            <person name="Sharon I."/>
            <person name="Castelle C.J."/>
            <person name="Singh A."/>
            <person name="Wilkins M.J."/>
            <person name="Williams K.H."/>
            <person name="Banfield J.F."/>
        </authorList>
    </citation>
    <scope>NUCLEOTIDE SEQUENCE [LARGE SCALE GENOMIC DNA]</scope>
</reference>
<evidence type="ECO:0000313" key="1">
    <source>
        <dbReference type="EMBL" id="KKU91519.1"/>
    </source>
</evidence>